<evidence type="ECO:0000256" key="9">
    <source>
        <dbReference type="SAM" id="MobiDB-lite"/>
    </source>
</evidence>
<dbReference type="Gene3D" id="1.20.5.2440">
    <property type="match status" value="1"/>
</dbReference>
<gene>
    <name evidence="11" type="ORF">OVA965_LOCUS4769</name>
    <name evidence="12" type="ORF">TMI583_LOCUS4767</name>
</gene>
<dbReference type="PROSITE" id="PS51511">
    <property type="entry name" value="FIP_RBD"/>
    <property type="match status" value="1"/>
</dbReference>
<dbReference type="GO" id="GO:0032154">
    <property type="term" value="C:cleavage furrow"/>
    <property type="evidence" value="ECO:0007669"/>
    <property type="project" value="UniProtKB-SubCell"/>
</dbReference>
<dbReference type="GO" id="GO:0030496">
    <property type="term" value="C:midbody"/>
    <property type="evidence" value="ECO:0007669"/>
    <property type="project" value="UniProtKB-SubCell"/>
</dbReference>
<evidence type="ECO:0000256" key="8">
    <source>
        <dbReference type="SAM" id="Coils"/>
    </source>
</evidence>
<keyword evidence="4" id="KW-0813">Transport</keyword>
<feature type="region of interest" description="Disordered" evidence="9">
    <location>
        <begin position="284"/>
        <end position="348"/>
    </location>
</feature>
<evidence type="ECO:0000259" key="10">
    <source>
        <dbReference type="PROSITE" id="PS51511"/>
    </source>
</evidence>
<comment type="subcellular location">
    <subcellularLocation>
        <location evidence="2">Cleavage furrow</location>
    </subcellularLocation>
    <subcellularLocation>
        <location evidence="1">Midbody</location>
    </subcellularLocation>
    <subcellularLocation>
        <location evidence="3">Recycling endosome membrane</location>
        <topology evidence="3">Peripheral membrane protein</topology>
    </subcellularLocation>
</comment>
<dbReference type="InterPro" id="IPR019018">
    <property type="entry name" value="Rab-bd_FIP-RBD"/>
</dbReference>
<feature type="region of interest" description="Disordered" evidence="9">
    <location>
        <begin position="1"/>
        <end position="21"/>
    </location>
</feature>
<protein>
    <recommendedName>
        <fullName evidence="10">FIP-RBD domain-containing protein</fullName>
    </recommendedName>
</protein>
<organism evidence="12 13">
    <name type="scientific">Didymodactylos carnosus</name>
    <dbReference type="NCBI Taxonomy" id="1234261"/>
    <lineage>
        <taxon>Eukaryota</taxon>
        <taxon>Metazoa</taxon>
        <taxon>Spiralia</taxon>
        <taxon>Gnathifera</taxon>
        <taxon>Rotifera</taxon>
        <taxon>Eurotatoria</taxon>
        <taxon>Bdelloidea</taxon>
        <taxon>Philodinida</taxon>
        <taxon>Philodinidae</taxon>
        <taxon>Didymodactylos</taxon>
    </lineage>
</organism>
<dbReference type="EMBL" id="CAJNOK010001283">
    <property type="protein sequence ID" value="CAF0803439.1"/>
    <property type="molecule type" value="Genomic_DNA"/>
</dbReference>
<dbReference type="EMBL" id="CAJOBA010001283">
    <property type="protein sequence ID" value="CAF3586940.1"/>
    <property type="molecule type" value="Genomic_DNA"/>
</dbReference>
<dbReference type="AlphaFoldDB" id="A0A8S2H2X0"/>
<feature type="non-terminal residue" evidence="12">
    <location>
        <position position="348"/>
    </location>
</feature>
<dbReference type="Proteomes" id="UP000682733">
    <property type="component" value="Unassembled WGS sequence"/>
</dbReference>
<keyword evidence="7" id="KW-0472">Membrane</keyword>
<feature type="domain" description="FIP-RBD" evidence="10">
    <location>
        <begin position="212"/>
        <end position="274"/>
    </location>
</feature>
<evidence type="ECO:0000313" key="12">
    <source>
        <dbReference type="EMBL" id="CAF3586940.1"/>
    </source>
</evidence>
<name>A0A8S2H2X0_9BILA</name>
<evidence type="ECO:0000313" key="11">
    <source>
        <dbReference type="EMBL" id="CAF0803439.1"/>
    </source>
</evidence>
<feature type="compositionally biased region" description="Polar residues" evidence="9">
    <location>
        <begin position="8"/>
        <end position="21"/>
    </location>
</feature>
<dbReference type="Pfam" id="PF09457">
    <property type="entry name" value="RBD-FIP"/>
    <property type="match status" value="1"/>
</dbReference>
<feature type="compositionally biased region" description="Low complexity" evidence="9">
    <location>
        <begin position="295"/>
        <end position="318"/>
    </location>
</feature>
<evidence type="ECO:0000256" key="4">
    <source>
        <dbReference type="ARBA" id="ARBA00022448"/>
    </source>
</evidence>
<evidence type="ECO:0000256" key="7">
    <source>
        <dbReference type="ARBA" id="ARBA00023136"/>
    </source>
</evidence>
<evidence type="ECO:0000313" key="13">
    <source>
        <dbReference type="Proteomes" id="UP000682733"/>
    </source>
</evidence>
<evidence type="ECO:0000256" key="5">
    <source>
        <dbReference type="ARBA" id="ARBA00022753"/>
    </source>
</evidence>
<evidence type="ECO:0000256" key="2">
    <source>
        <dbReference type="ARBA" id="ARBA00004626"/>
    </source>
</evidence>
<evidence type="ECO:0000256" key="6">
    <source>
        <dbReference type="ARBA" id="ARBA00023054"/>
    </source>
</evidence>
<proteinExistence type="predicted"/>
<sequence>RDPEEYTGNGNSSTDSGIVQRTPQRLSLVALEEGLLDLQSQQNKSVQSEQQRYNELITHNDRAFSREKDTLQSRINTIELELKQTQQDNGLLKNSMKTLNKKIENLDDLLQDSQMNCDSLAEDNAKLMEQLRLEHEELEQERIISAQLAEQLTLDSSKQKFGRTLSRTESIIKNSETRLQDLDSQMRSLKQENERLRQENKELEGRLLSAHFNEGRSLLNTTDESWASELEILSKDELMKKLREQFCINDRYREYIERMLTVIMENNPQLLEITCSASGLSIGSGMSTSGTPKEVSTSLPPLTSSQSVPPQSAPQPTTITRKMSYPQTTTVVSTTSTTNSKDDKYCRL</sequence>
<dbReference type="InterPro" id="IPR051977">
    <property type="entry name" value="Rab11-interacting_regulator"/>
</dbReference>
<feature type="compositionally biased region" description="Low complexity" evidence="9">
    <location>
        <begin position="328"/>
        <end position="338"/>
    </location>
</feature>
<keyword evidence="6 8" id="KW-0175">Coiled coil</keyword>
<accession>A0A8S2H2X0</accession>
<dbReference type="PANTHER" id="PTHR15726:SF7">
    <property type="entry name" value="NUCLEAR FALLOUT, ISOFORM J"/>
    <property type="match status" value="1"/>
</dbReference>
<dbReference type="GO" id="GO:0055038">
    <property type="term" value="C:recycling endosome membrane"/>
    <property type="evidence" value="ECO:0007669"/>
    <property type="project" value="UniProtKB-SubCell"/>
</dbReference>
<dbReference type="SUPFAM" id="SSF144270">
    <property type="entry name" value="Eferin C-derminal domain-like"/>
    <property type="match status" value="1"/>
</dbReference>
<dbReference type="Proteomes" id="UP000677228">
    <property type="component" value="Unassembled WGS sequence"/>
</dbReference>
<reference evidence="12" key="1">
    <citation type="submission" date="2021-02" db="EMBL/GenBank/DDBJ databases">
        <authorList>
            <person name="Nowell W R."/>
        </authorList>
    </citation>
    <scope>NUCLEOTIDE SEQUENCE</scope>
</reference>
<dbReference type="GO" id="GO:0032456">
    <property type="term" value="P:endocytic recycling"/>
    <property type="evidence" value="ECO:0007669"/>
    <property type="project" value="TreeGrafter"/>
</dbReference>
<dbReference type="PANTHER" id="PTHR15726">
    <property type="entry name" value="RAB11-FAMILY INTERACTING PROTEIN"/>
    <property type="match status" value="1"/>
</dbReference>
<keyword evidence="5" id="KW-0967">Endosome</keyword>
<evidence type="ECO:0000256" key="1">
    <source>
        <dbReference type="ARBA" id="ARBA00004214"/>
    </source>
</evidence>
<dbReference type="GO" id="GO:0030139">
    <property type="term" value="C:endocytic vesicle"/>
    <property type="evidence" value="ECO:0007669"/>
    <property type="project" value="TreeGrafter"/>
</dbReference>
<feature type="coiled-coil region" evidence="8">
    <location>
        <begin position="68"/>
        <end position="213"/>
    </location>
</feature>
<evidence type="ECO:0000256" key="3">
    <source>
        <dbReference type="ARBA" id="ARBA00004654"/>
    </source>
</evidence>
<dbReference type="InterPro" id="IPR037245">
    <property type="entry name" value="FIP-RBD_C_sf"/>
</dbReference>
<dbReference type="GO" id="GO:0032465">
    <property type="term" value="P:regulation of cytokinesis"/>
    <property type="evidence" value="ECO:0007669"/>
    <property type="project" value="TreeGrafter"/>
</dbReference>
<comment type="caution">
    <text evidence="12">The sequence shown here is derived from an EMBL/GenBank/DDBJ whole genome shotgun (WGS) entry which is preliminary data.</text>
</comment>